<gene>
    <name evidence="8" type="ORF">NCTC12871_01575</name>
</gene>
<evidence type="ECO:0000313" key="8">
    <source>
        <dbReference type="EMBL" id="VEJ10067.1"/>
    </source>
</evidence>
<dbReference type="GO" id="GO:0016020">
    <property type="term" value="C:membrane"/>
    <property type="evidence" value="ECO:0007669"/>
    <property type="project" value="UniProtKB-SubCell"/>
</dbReference>
<dbReference type="EMBL" id="LR134510">
    <property type="protein sequence ID" value="VEJ10067.1"/>
    <property type="molecule type" value="Genomic_DNA"/>
</dbReference>
<dbReference type="PANTHER" id="PTHR10465">
    <property type="entry name" value="TRANSMEMBRANE GTPASE FZO1"/>
    <property type="match status" value="1"/>
</dbReference>
<dbReference type="PANTHER" id="PTHR10465:SF0">
    <property type="entry name" value="SARCALUMENIN"/>
    <property type="match status" value="1"/>
</dbReference>
<name>A0A448TVW4_9PAST</name>
<dbReference type="SUPFAM" id="SSF52540">
    <property type="entry name" value="P-loop containing nucleoside triphosphate hydrolases"/>
    <property type="match status" value="1"/>
</dbReference>
<keyword evidence="2" id="KW-0547">Nucleotide-binding</keyword>
<proteinExistence type="predicted"/>
<dbReference type="GO" id="GO:0003924">
    <property type="term" value="F:GTPase activity"/>
    <property type="evidence" value="ECO:0007669"/>
    <property type="project" value="InterPro"/>
</dbReference>
<feature type="region of interest" description="Disordered" evidence="6">
    <location>
        <begin position="135"/>
        <end position="182"/>
    </location>
</feature>
<keyword evidence="9" id="KW-1185">Reference proteome</keyword>
<feature type="compositionally biased region" description="Polar residues" evidence="6">
    <location>
        <begin position="139"/>
        <end position="152"/>
    </location>
</feature>
<keyword evidence="5" id="KW-0472">Membrane</keyword>
<dbReference type="InterPro" id="IPR027094">
    <property type="entry name" value="Mitofusin_fam"/>
</dbReference>
<keyword evidence="4" id="KW-0342">GTP-binding</keyword>
<dbReference type="RefSeq" id="WP_126600497.1">
    <property type="nucleotide sequence ID" value="NZ_LR134510.1"/>
</dbReference>
<dbReference type="InterPro" id="IPR027417">
    <property type="entry name" value="P-loop_NTPase"/>
</dbReference>
<dbReference type="GO" id="GO:0005525">
    <property type="term" value="F:GTP binding"/>
    <property type="evidence" value="ECO:0007669"/>
    <property type="project" value="UniProtKB-KW"/>
</dbReference>
<evidence type="ECO:0000256" key="3">
    <source>
        <dbReference type="ARBA" id="ARBA00022801"/>
    </source>
</evidence>
<organism evidence="8 9">
    <name type="scientific">Actinobacillus delphinicola</name>
    <dbReference type="NCBI Taxonomy" id="51161"/>
    <lineage>
        <taxon>Bacteria</taxon>
        <taxon>Pseudomonadati</taxon>
        <taxon>Pseudomonadota</taxon>
        <taxon>Gammaproteobacteria</taxon>
        <taxon>Pasteurellales</taxon>
        <taxon>Pasteurellaceae</taxon>
        <taxon>Actinobacillus</taxon>
    </lineage>
</organism>
<protein>
    <submittedName>
        <fullName evidence="8">Predicted GTPase</fullName>
    </submittedName>
</protein>
<dbReference type="Pfam" id="PF00350">
    <property type="entry name" value="Dynamin_N"/>
    <property type="match status" value="1"/>
</dbReference>
<evidence type="ECO:0000256" key="4">
    <source>
        <dbReference type="ARBA" id="ARBA00023134"/>
    </source>
</evidence>
<reference evidence="8 9" key="1">
    <citation type="submission" date="2018-12" db="EMBL/GenBank/DDBJ databases">
        <authorList>
            <consortium name="Pathogen Informatics"/>
        </authorList>
    </citation>
    <scope>NUCLEOTIDE SEQUENCE [LARGE SCALE GENOMIC DNA]</scope>
    <source>
        <strain evidence="8 9">NCTC12871</strain>
    </source>
</reference>
<evidence type="ECO:0000313" key="9">
    <source>
        <dbReference type="Proteomes" id="UP000279799"/>
    </source>
</evidence>
<dbReference type="KEGG" id="adp:NCTC12871_01575"/>
<evidence type="ECO:0000256" key="2">
    <source>
        <dbReference type="ARBA" id="ARBA00022741"/>
    </source>
</evidence>
<dbReference type="AlphaFoldDB" id="A0A448TVW4"/>
<evidence type="ECO:0000259" key="7">
    <source>
        <dbReference type="Pfam" id="PF00350"/>
    </source>
</evidence>
<evidence type="ECO:0000256" key="1">
    <source>
        <dbReference type="ARBA" id="ARBA00004370"/>
    </source>
</evidence>
<dbReference type="InterPro" id="IPR045063">
    <property type="entry name" value="Dynamin_N"/>
</dbReference>
<dbReference type="Gene3D" id="3.40.50.300">
    <property type="entry name" value="P-loop containing nucleotide triphosphate hydrolases"/>
    <property type="match status" value="2"/>
</dbReference>
<evidence type="ECO:0000256" key="5">
    <source>
        <dbReference type="ARBA" id="ARBA00023136"/>
    </source>
</evidence>
<evidence type="ECO:0000256" key="6">
    <source>
        <dbReference type="SAM" id="MobiDB-lite"/>
    </source>
</evidence>
<dbReference type="OrthoDB" id="9816479at2"/>
<dbReference type="Proteomes" id="UP000279799">
    <property type="component" value="Chromosome"/>
</dbReference>
<accession>A0A448TVW4</accession>
<comment type="subcellular location">
    <subcellularLocation>
        <location evidence="1">Membrane</location>
    </subcellularLocation>
</comment>
<sequence>MSKAKLFELNDEINHFFNTQPELKDDVRFKNRVLTSATLEAEWKDKNNLSRELRVGIIGRVKAGKSSLLNALLFNGESVLPQAATPMTAALTVMKYGDKEKAEVDFYTNDDIEKLEADSRLYEQELKKAIEANIIPENEANSPDSVAQLSENDSSENENHGWFGNLGNQAKNMGKKVAQQMRKNNPEYRQQIIEAFNQANPILVAAHQQVEAMHAHPLSMSERKTMQTLTANSHQELMQKLNDYVGAAGKYMPYTKSVTLYLKEESLKDLEVIDTPGVNDPVASREERTHEFLKQCDVVFVVSPSAQFISNEDLALMQRVTVNEGIQEVYLVASQVDNDMCTPSEGGNGGSPTVVLEKIAQKLTHQAERALNGHKVLSQNSNLRALFEKHQVICTSSMAFNMLKNFSNKASWQGNIATVWKNLTHYYRDYLTSDATAKHHLEKMANIAVLKTVLDEVRANKDKIRASNQDTFIETKKTNMLALLDDVNDHFDEMIMKVETTSSAEAEAQLDSIKRFQHAAKREIDAVYRRAIYDIVIENGWAYKLDITTDNSTKAFFDVNQITEQKKTREVRNDASFWNCFGLFAGTHKESYTVVTINATQVNDAIQTVRNDVTRALNAQIGSLKIDWENDLIREVMATIRECNREVGGERLRRSEINAILRELITNLPIRKIQLADNIPDTIKNRSGNLSGSDAMRFNTEAKTYICDQLIQNLKHANANYVTDLAQQLEAVKLGTDITFALQKQAEELDKAIKNQKEYITRYQRIRVAAQQLSNKVNQAL</sequence>
<feature type="domain" description="Dynamin N-terminal" evidence="7">
    <location>
        <begin position="55"/>
        <end position="320"/>
    </location>
</feature>
<keyword evidence="3" id="KW-0378">Hydrolase</keyword>